<gene>
    <name evidence="1" type="ORF">KUTeg_003684</name>
</gene>
<reference evidence="1 2" key="1">
    <citation type="submission" date="2022-12" db="EMBL/GenBank/DDBJ databases">
        <title>Chromosome-level genome of Tegillarca granosa.</title>
        <authorList>
            <person name="Kim J."/>
        </authorList>
    </citation>
    <scope>NUCLEOTIDE SEQUENCE [LARGE SCALE GENOMIC DNA]</scope>
    <source>
        <strain evidence="1">Teg-2019</strain>
        <tissue evidence="1">Adductor muscle</tissue>
    </source>
</reference>
<name>A0ABQ9FMW5_TEGGR</name>
<protein>
    <submittedName>
        <fullName evidence="1">Uncharacterized protein</fullName>
    </submittedName>
</protein>
<organism evidence="1 2">
    <name type="scientific">Tegillarca granosa</name>
    <name type="common">Malaysian cockle</name>
    <name type="synonym">Anadara granosa</name>
    <dbReference type="NCBI Taxonomy" id="220873"/>
    <lineage>
        <taxon>Eukaryota</taxon>
        <taxon>Metazoa</taxon>
        <taxon>Spiralia</taxon>
        <taxon>Lophotrochozoa</taxon>
        <taxon>Mollusca</taxon>
        <taxon>Bivalvia</taxon>
        <taxon>Autobranchia</taxon>
        <taxon>Pteriomorphia</taxon>
        <taxon>Arcoida</taxon>
        <taxon>Arcoidea</taxon>
        <taxon>Arcidae</taxon>
        <taxon>Tegillarca</taxon>
    </lineage>
</organism>
<dbReference type="EMBL" id="JARBDR010000214">
    <property type="protein sequence ID" value="KAJ8318593.1"/>
    <property type="molecule type" value="Genomic_DNA"/>
</dbReference>
<dbReference type="Proteomes" id="UP001217089">
    <property type="component" value="Unassembled WGS sequence"/>
</dbReference>
<sequence>MKILYYINFFSVKEIKIKFKSYQINYKPQNIFVCRMIKFEFKIMNGKIRTLCLNSCFLETIINPENIFSGFSST</sequence>
<evidence type="ECO:0000313" key="2">
    <source>
        <dbReference type="Proteomes" id="UP001217089"/>
    </source>
</evidence>
<keyword evidence="2" id="KW-1185">Reference proteome</keyword>
<comment type="caution">
    <text evidence="1">The sequence shown here is derived from an EMBL/GenBank/DDBJ whole genome shotgun (WGS) entry which is preliminary data.</text>
</comment>
<evidence type="ECO:0000313" key="1">
    <source>
        <dbReference type="EMBL" id="KAJ8318593.1"/>
    </source>
</evidence>
<accession>A0ABQ9FMW5</accession>
<proteinExistence type="predicted"/>